<protein>
    <recommendedName>
        <fullName evidence="2">Endonuclease/exonuclease/phosphatase domain-containing protein</fullName>
    </recommendedName>
</protein>
<reference evidence="1" key="3">
    <citation type="journal article" date="2012" name="PLoS ONE">
        <title>Mind the gap: upgrading genomes with Pacific Biosciences RS long-read sequencing technology.</title>
        <authorList>
            <person name="English A.C."/>
            <person name="Richards S."/>
            <person name="Han Y."/>
            <person name="Wang M."/>
            <person name="Vee V."/>
            <person name="Qu J."/>
            <person name="Qin X."/>
            <person name="Muzny D.M."/>
            <person name="Reid J.G."/>
            <person name="Worley K.C."/>
            <person name="Gibbs R.A."/>
        </authorList>
    </citation>
    <scope>NUCLEOTIDE SEQUENCE</scope>
    <source>
        <strain evidence="1">MV2-25</strain>
    </source>
</reference>
<name>A0A0R3P3Q4_DROPS</name>
<reference evidence="1" key="2">
    <citation type="journal article" date="2007" name="Nature">
        <title>Evolution of genes and genomes on the Drosophila phylogeny.</title>
        <authorList>
            <consortium name="Drosophila 12 Genomes Consortium"/>
            <person name="Clark A.G."/>
            <person name="Eisen M.B."/>
            <person name="Smith D.R."/>
            <person name="Bergman C.M."/>
            <person name="Oliver B."/>
            <person name="Markow T.A."/>
            <person name="Kaufman T.C."/>
            <person name="Kellis M."/>
            <person name="Gelbart W."/>
            <person name="Iyer V.N."/>
            <person name="Pollard D.A."/>
            <person name="Sackton T.B."/>
            <person name="Larracuente A.M."/>
            <person name="Singh N.D."/>
            <person name="Abad J.P."/>
            <person name="Abt D.N."/>
            <person name="Adryan B."/>
            <person name="Aguade M."/>
            <person name="Akashi H."/>
            <person name="Anderson W.W."/>
            <person name="Aquadro C.F."/>
            <person name="Ardell D.H."/>
            <person name="Arguello R."/>
            <person name="Artieri C.G."/>
            <person name="Barbash D.A."/>
            <person name="Barker D."/>
            <person name="Barsanti P."/>
            <person name="Batterham P."/>
            <person name="Batzoglou S."/>
            <person name="Begun D."/>
            <person name="Bhutkar A."/>
            <person name="Blanco E."/>
            <person name="Bosak S.A."/>
            <person name="Bradley R.K."/>
            <person name="Brand A.D."/>
            <person name="Brent M.R."/>
            <person name="Brooks A.N."/>
            <person name="Brown R.H."/>
            <person name="Butlin R.K."/>
            <person name="Caggese C."/>
            <person name="Calvi B.R."/>
            <person name="Bernardo de Carvalho A."/>
            <person name="Caspi A."/>
            <person name="Castrezana S."/>
            <person name="Celniker S.E."/>
            <person name="Chang J.L."/>
            <person name="Chapple C."/>
            <person name="Chatterji S."/>
            <person name="Chinwalla A."/>
            <person name="Civetta A."/>
            <person name="Clifton S.W."/>
            <person name="Comeron J.M."/>
            <person name="Costello J.C."/>
            <person name="Coyne J.A."/>
            <person name="Daub J."/>
            <person name="David R.G."/>
            <person name="Delcher A.L."/>
            <person name="Delehaunty K."/>
            <person name="Do C.B."/>
            <person name="Ebling H."/>
            <person name="Edwards K."/>
            <person name="Eickbush T."/>
            <person name="Evans J.D."/>
            <person name="Filipski A."/>
            <person name="Findeiss S."/>
            <person name="Freyhult E."/>
            <person name="Fulton L."/>
            <person name="Fulton R."/>
            <person name="Garcia A.C."/>
            <person name="Gardiner A."/>
            <person name="Garfield D.A."/>
            <person name="Garvin B.E."/>
            <person name="Gibson G."/>
            <person name="Gilbert D."/>
            <person name="Gnerre S."/>
            <person name="Godfrey J."/>
            <person name="Good R."/>
            <person name="Gotea V."/>
            <person name="Gravely B."/>
            <person name="Greenberg A.J."/>
            <person name="Griffiths-Jones S."/>
            <person name="Gross S."/>
            <person name="Guigo R."/>
            <person name="Gustafson E.A."/>
            <person name="Haerty W."/>
            <person name="Hahn M.W."/>
            <person name="Halligan D.L."/>
            <person name="Halpern A.L."/>
            <person name="Halter G.M."/>
            <person name="Han M.V."/>
            <person name="Heger A."/>
            <person name="Hillier L."/>
            <person name="Hinrichs A.S."/>
            <person name="Holmes I."/>
            <person name="Hoskins R.A."/>
            <person name="Hubisz M.J."/>
            <person name="Hultmark D."/>
            <person name="Huntley M.A."/>
            <person name="Jaffe D.B."/>
            <person name="Jagadeeshan S."/>
            <person name="Jeck W.R."/>
            <person name="Johnson J."/>
            <person name="Jones C.D."/>
            <person name="Jordan W.C."/>
            <person name="Karpen G.H."/>
            <person name="Kataoka E."/>
            <person name="Keightley P.D."/>
            <person name="Kheradpour P."/>
            <person name="Kirkness E.F."/>
            <person name="Koerich L.B."/>
            <person name="Kristiansen K."/>
            <person name="Kudrna D."/>
            <person name="Kulathinal R.J."/>
            <person name="Kumar S."/>
            <person name="Kwok R."/>
            <person name="Lander E."/>
            <person name="Langley C.H."/>
            <person name="Lapoint R."/>
            <person name="Lazzaro B.P."/>
            <person name="Lee S.J."/>
            <person name="Levesque L."/>
            <person name="Li R."/>
            <person name="Lin C.F."/>
            <person name="Lin M.F."/>
            <person name="Lindblad-Toh K."/>
            <person name="Llopart A."/>
            <person name="Long M."/>
            <person name="Low L."/>
            <person name="Lozovsky E."/>
            <person name="Lu J."/>
            <person name="Luo M."/>
            <person name="Machado C.A."/>
            <person name="Makalowski W."/>
            <person name="Marzo M."/>
            <person name="Matsuda M."/>
            <person name="Matzkin L."/>
            <person name="McAllister B."/>
            <person name="McBride C.S."/>
            <person name="McKernan B."/>
            <person name="McKernan K."/>
            <person name="Mendez-Lago M."/>
            <person name="Minx P."/>
            <person name="Mollenhauer M.U."/>
            <person name="Montooth K."/>
            <person name="Mount S.M."/>
            <person name="Mu X."/>
            <person name="Myers E."/>
            <person name="Negre B."/>
            <person name="Newfeld S."/>
            <person name="Nielsen R."/>
            <person name="Noor M.A."/>
            <person name="O'Grady P."/>
            <person name="Pachter L."/>
            <person name="Papaceit M."/>
            <person name="Parisi M.J."/>
            <person name="Parisi M."/>
            <person name="Parts L."/>
            <person name="Pedersen J.S."/>
            <person name="Pesole G."/>
            <person name="Phillippy A.M."/>
            <person name="Ponting C.P."/>
            <person name="Pop M."/>
            <person name="Porcelli D."/>
            <person name="Powell J.R."/>
            <person name="Prohaska S."/>
            <person name="Pruitt K."/>
            <person name="Puig M."/>
            <person name="Quesneville H."/>
            <person name="Ram K.R."/>
            <person name="Rand D."/>
            <person name="Rasmussen M.D."/>
            <person name="Reed L.K."/>
            <person name="Reenan R."/>
            <person name="Reily A."/>
            <person name="Remington K.A."/>
            <person name="Rieger T.T."/>
            <person name="Ritchie M.G."/>
            <person name="Robin C."/>
            <person name="Rogers Y.H."/>
            <person name="Rohde C."/>
            <person name="Rozas J."/>
            <person name="Rubenfield M.J."/>
            <person name="Ruiz A."/>
            <person name="Russo S."/>
            <person name="Salzberg S.L."/>
            <person name="Sanchez-Gracia A."/>
            <person name="Saranga D.J."/>
            <person name="Sato H."/>
            <person name="Schaeffer S.W."/>
            <person name="Schatz M.C."/>
            <person name="Schlenke T."/>
            <person name="Schwartz R."/>
            <person name="Segarra C."/>
            <person name="Singh R.S."/>
            <person name="Sirot L."/>
            <person name="Sirota M."/>
            <person name="Sisneros N.B."/>
            <person name="Smith C.D."/>
            <person name="Smith T.F."/>
            <person name="Spieth J."/>
            <person name="Stage D.E."/>
            <person name="Stark A."/>
            <person name="Stephan W."/>
            <person name="Strausberg R.L."/>
            <person name="Strempel S."/>
            <person name="Sturgill D."/>
            <person name="Sutton G."/>
            <person name="Sutton G.G."/>
            <person name="Tao W."/>
            <person name="Teichmann S."/>
            <person name="Tobari Y.N."/>
            <person name="Tomimura Y."/>
            <person name="Tsolas J.M."/>
            <person name="Valente V.L."/>
            <person name="Venter E."/>
            <person name="Venter J.C."/>
            <person name="Vicario S."/>
            <person name="Vieira F.G."/>
            <person name="Vilella A.J."/>
            <person name="Villasante A."/>
            <person name="Walenz B."/>
            <person name="Wang J."/>
            <person name="Wasserman M."/>
            <person name="Watts T."/>
            <person name="Wilson D."/>
            <person name="Wilson R.K."/>
            <person name="Wing R.A."/>
            <person name="Wolfner M.F."/>
            <person name="Wong A."/>
            <person name="Wong G.K."/>
            <person name="Wu C.I."/>
            <person name="Wu G."/>
            <person name="Yamamoto D."/>
            <person name="Yang H.P."/>
            <person name="Yang S.P."/>
            <person name="Yorke J.A."/>
            <person name="Yoshida K."/>
            <person name="Zdobnov E."/>
            <person name="Zhang P."/>
            <person name="Zhang Y."/>
            <person name="Zimin A.V."/>
            <person name="Baldwin J."/>
            <person name="Abdouelleil A."/>
            <person name="Abdulkadir J."/>
            <person name="Abebe A."/>
            <person name="Abera B."/>
            <person name="Abreu J."/>
            <person name="Acer S.C."/>
            <person name="Aftuck L."/>
            <person name="Alexander A."/>
            <person name="An P."/>
            <person name="Anderson E."/>
            <person name="Anderson S."/>
            <person name="Arachi H."/>
            <person name="Azer M."/>
            <person name="Bachantsang P."/>
            <person name="Barry A."/>
            <person name="Bayul T."/>
            <person name="Berlin A."/>
            <person name="Bessette D."/>
            <person name="Bloom T."/>
            <person name="Blye J."/>
            <person name="Boguslavskiy L."/>
            <person name="Bonnet C."/>
            <person name="Boukhgalter B."/>
            <person name="Bourzgui I."/>
            <person name="Brown A."/>
            <person name="Cahill P."/>
            <person name="Channer S."/>
            <person name="Cheshatsang Y."/>
            <person name="Chuda L."/>
            <person name="Citroen M."/>
            <person name="Collymore A."/>
            <person name="Cooke P."/>
            <person name="Costello M."/>
            <person name="D'Aco K."/>
            <person name="Daza R."/>
            <person name="De Haan G."/>
            <person name="DeGray S."/>
            <person name="DeMaso C."/>
            <person name="Dhargay N."/>
            <person name="Dooley K."/>
            <person name="Dooley E."/>
            <person name="Doricent M."/>
            <person name="Dorje P."/>
            <person name="Dorjee K."/>
            <person name="Dupes A."/>
            <person name="Elong R."/>
            <person name="Falk J."/>
            <person name="Farina A."/>
            <person name="Faro S."/>
            <person name="Ferguson D."/>
            <person name="Fisher S."/>
            <person name="Foley C.D."/>
            <person name="Franke A."/>
            <person name="Friedrich D."/>
            <person name="Gadbois L."/>
            <person name="Gearin G."/>
            <person name="Gearin C.R."/>
            <person name="Giannoukos G."/>
            <person name="Goode T."/>
            <person name="Graham J."/>
            <person name="Grandbois E."/>
            <person name="Grewal S."/>
            <person name="Gyaltsen K."/>
            <person name="Hafez N."/>
            <person name="Hagos B."/>
            <person name="Hall J."/>
            <person name="Henson C."/>
            <person name="Hollinger A."/>
            <person name="Honan T."/>
            <person name="Huard M.D."/>
            <person name="Hughes L."/>
            <person name="Hurhula B."/>
            <person name="Husby M.E."/>
            <person name="Kamat A."/>
            <person name="Kanga B."/>
            <person name="Kashin S."/>
            <person name="Khazanovich D."/>
            <person name="Kisner P."/>
            <person name="Lance K."/>
            <person name="Lara M."/>
            <person name="Lee W."/>
            <person name="Lennon N."/>
            <person name="Letendre F."/>
            <person name="LeVine R."/>
            <person name="Lipovsky A."/>
            <person name="Liu X."/>
            <person name="Liu J."/>
            <person name="Liu S."/>
            <person name="Lokyitsang T."/>
            <person name="Lokyitsang Y."/>
            <person name="Lubonja R."/>
            <person name="Lui A."/>
            <person name="MacDonald P."/>
            <person name="Magnisalis V."/>
            <person name="Maru K."/>
            <person name="Matthews C."/>
            <person name="McCusker W."/>
            <person name="McDonough S."/>
            <person name="Mehta T."/>
            <person name="Meldrim J."/>
            <person name="Meneus L."/>
            <person name="Mihai O."/>
            <person name="Mihalev A."/>
            <person name="Mihova T."/>
            <person name="Mittelman R."/>
            <person name="Mlenga V."/>
            <person name="Montmayeur A."/>
            <person name="Mulrain L."/>
            <person name="Navidi A."/>
            <person name="Naylor J."/>
            <person name="Negash T."/>
            <person name="Nguyen T."/>
            <person name="Nguyen N."/>
            <person name="Nicol R."/>
            <person name="Norbu C."/>
            <person name="Norbu N."/>
            <person name="Novod N."/>
            <person name="O'Neill B."/>
            <person name="Osman S."/>
            <person name="Markiewicz E."/>
            <person name="Oyono O.L."/>
            <person name="Patti C."/>
            <person name="Phunkhang P."/>
            <person name="Pierre F."/>
            <person name="Priest M."/>
            <person name="Raghuraman S."/>
            <person name="Rege F."/>
            <person name="Reyes R."/>
            <person name="Rise C."/>
            <person name="Rogov P."/>
            <person name="Ross K."/>
            <person name="Ryan E."/>
            <person name="Settipalli S."/>
            <person name="Shea T."/>
            <person name="Sherpa N."/>
            <person name="Shi L."/>
            <person name="Shih D."/>
            <person name="Sparrow T."/>
            <person name="Spaulding J."/>
            <person name="Stalker J."/>
            <person name="Stange-Thomann N."/>
            <person name="Stavropoulos S."/>
            <person name="Stone C."/>
            <person name="Strader C."/>
            <person name="Tesfaye S."/>
            <person name="Thomson T."/>
            <person name="Thoulutsang Y."/>
            <person name="Thoulutsang D."/>
            <person name="Topham K."/>
            <person name="Topping I."/>
            <person name="Tsamla T."/>
            <person name="Vassiliev H."/>
            <person name="Vo A."/>
            <person name="Wangchuk T."/>
            <person name="Wangdi T."/>
            <person name="Weiand M."/>
            <person name="Wilkinson J."/>
            <person name="Wilson A."/>
            <person name="Yadav S."/>
            <person name="Young G."/>
            <person name="Yu Q."/>
            <person name="Zembek L."/>
            <person name="Zhong D."/>
            <person name="Zimmer A."/>
            <person name="Zwirko Z."/>
            <person name="Jaffe D.B."/>
            <person name="Alvarez P."/>
            <person name="Brockman W."/>
            <person name="Butler J."/>
            <person name="Chin C."/>
            <person name="Gnerre S."/>
            <person name="Grabherr M."/>
            <person name="Kleber M."/>
            <person name="Mauceli E."/>
            <person name="MacCallum I."/>
        </authorList>
    </citation>
    <scope>NUCLEOTIDE SEQUENCE [LARGE SCALE GENOMIC DNA]</scope>
    <source>
        <strain evidence="1">MV2-25</strain>
    </source>
</reference>
<dbReference type="AlphaFoldDB" id="A0A0R3P3Q4"/>
<reference evidence="1" key="4">
    <citation type="submission" date="2015-11" db="EMBL/GenBank/DDBJ databases">
        <authorList>
            <consortium name="FlyBase"/>
        </authorList>
    </citation>
    <scope>NUCLEOTIDE SEQUENCE</scope>
    <source>
        <strain evidence="1">MV2-25</strain>
    </source>
</reference>
<gene>
    <name evidence="1" type="primary">Dpse\GA31028</name>
    <name evidence="1" type="ORF">Dpse_GA31028</name>
</gene>
<evidence type="ECO:0000313" key="1">
    <source>
        <dbReference type="EMBL" id="KRT05750.1"/>
    </source>
</evidence>
<organism evidence="1">
    <name type="scientific">Drosophila pseudoobscura pseudoobscura</name>
    <name type="common">Fruit fly</name>
    <dbReference type="NCBI Taxonomy" id="46245"/>
    <lineage>
        <taxon>Eukaryota</taxon>
        <taxon>Metazoa</taxon>
        <taxon>Ecdysozoa</taxon>
        <taxon>Arthropoda</taxon>
        <taxon>Hexapoda</taxon>
        <taxon>Insecta</taxon>
        <taxon>Pterygota</taxon>
        <taxon>Neoptera</taxon>
        <taxon>Endopterygota</taxon>
        <taxon>Diptera</taxon>
        <taxon>Brachycera</taxon>
        <taxon>Muscomorpha</taxon>
        <taxon>Ephydroidea</taxon>
        <taxon>Drosophilidae</taxon>
        <taxon>Drosophila</taxon>
        <taxon>Sophophora</taxon>
    </lineage>
</organism>
<dbReference type="InterPro" id="IPR036691">
    <property type="entry name" value="Endo/exonu/phosph_ase_sf"/>
</dbReference>
<sequence length="166" mass="18184">MAWGMGSVYLRLKKRHPEDKDAHTLQAGEVEKDLGLESIVEAAQGLALEDEEEEDGDLTLVVNPSGASEPATHADPQIITCSTQHRTDDLTVVMLESEEKRLLVASCYMAHDRPAPPDELRSLVTEAGTKNYQLVIGTDANANHNVWGSTDINDRGLSIYIGLIYI</sequence>
<evidence type="ECO:0008006" key="2">
    <source>
        <dbReference type="Google" id="ProtNLM"/>
    </source>
</evidence>
<accession>A0A0R3P3Q4</accession>
<dbReference type="Gene3D" id="3.60.10.10">
    <property type="entry name" value="Endonuclease/exonuclease/phosphatase"/>
    <property type="match status" value="1"/>
</dbReference>
<dbReference type="Bgee" id="FBgn0271435">
    <property type="expression patterns" value="Expressed in male reproductive system and 1 other cell type or tissue"/>
</dbReference>
<dbReference type="SUPFAM" id="SSF56219">
    <property type="entry name" value="DNase I-like"/>
    <property type="match status" value="1"/>
</dbReference>
<dbReference type="EMBL" id="CH675876">
    <property type="protein sequence ID" value="KRT05750.1"/>
    <property type="molecule type" value="Genomic_DNA"/>
</dbReference>
<proteinExistence type="predicted"/>
<dbReference type="SMR" id="A0A0R3P3Q4"/>
<reference evidence="1" key="1">
    <citation type="journal article" date="2005" name="Genome Res.">
        <title>Comparative genome sequencing of Drosophila pseudoobscura: chromosomal, gene, and cis-element evolution.</title>
        <authorList>
            <person name="Richards S."/>
            <person name="Liu Y."/>
            <person name="Bettencourt B.R."/>
            <person name="Hradecky P."/>
            <person name="Letovsky S."/>
            <person name="Nielsen R."/>
            <person name="Thornton K."/>
            <person name="Hubisz M.J."/>
            <person name="Chen R."/>
            <person name="Meisel R.P."/>
            <person name="Couronne O."/>
            <person name="Hua S."/>
            <person name="Smith M.A."/>
            <person name="Zhang P."/>
            <person name="Liu J."/>
            <person name="Bussemaker H.J."/>
            <person name="van Batenburg M.F."/>
            <person name="Howells S.L."/>
            <person name="Scherer S.E."/>
            <person name="Sodergren E."/>
            <person name="Matthews B.B."/>
            <person name="Crosby M.A."/>
            <person name="Schroeder A.J."/>
            <person name="Ortiz-Barrientos D."/>
            <person name="Rives C.M."/>
            <person name="Metzker M.L."/>
            <person name="Muzny D.M."/>
            <person name="Scott G."/>
            <person name="Steffen D."/>
            <person name="Wheeler D.A."/>
            <person name="Worley K.C."/>
            <person name="Havlak P."/>
            <person name="Durbin K.J."/>
            <person name="Egan A."/>
            <person name="Gill R."/>
            <person name="Hume J."/>
            <person name="Morgan M.B."/>
            <person name="Miner G."/>
            <person name="Hamilton C."/>
            <person name="Huang Y."/>
            <person name="Waldron L."/>
            <person name="Verduzco D."/>
            <person name="Clerc-Blankenburg K.P."/>
            <person name="Dubchak I."/>
            <person name="Noor M.A."/>
            <person name="Anderson W."/>
            <person name="White K.P."/>
            <person name="Clark A.G."/>
            <person name="Schaeffer S.W."/>
            <person name="Gelbart W."/>
            <person name="Weinstock G.M."/>
            <person name="Gibbs R.A."/>
        </authorList>
    </citation>
    <scope>NUCLEOTIDE SEQUENCE [LARGE SCALE GENOMIC DNA]</scope>
    <source>
        <strain evidence="1">MV2-25</strain>
    </source>
</reference>